<dbReference type="InterPro" id="IPR002401">
    <property type="entry name" value="Cyt_P450_E_grp-I"/>
</dbReference>
<dbReference type="InterPro" id="IPR050121">
    <property type="entry name" value="Cytochrome_P450_monoxygenase"/>
</dbReference>
<dbReference type="InterPro" id="IPR036396">
    <property type="entry name" value="Cyt_P450_sf"/>
</dbReference>
<keyword evidence="9" id="KW-0472">Membrane</keyword>
<dbReference type="Gene3D" id="1.10.630.10">
    <property type="entry name" value="Cytochrome P450"/>
    <property type="match status" value="1"/>
</dbReference>
<keyword evidence="5" id="KW-0479">Metal-binding</keyword>
<comment type="cofactor">
    <cofactor evidence="1">
        <name>heme</name>
        <dbReference type="ChEBI" id="CHEBI:30413"/>
    </cofactor>
</comment>
<keyword evidence="4" id="KW-0349">Heme</keyword>
<dbReference type="GO" id="GO:0005506">
    <property type="term" value="F:iron ion binding"/>
    <property type="evidence" value="ECO:0007669"/>
    <property type="project" value="InterPro"/>
</dbReference>
<dbReference type="PANTHER" id="PTHR24305:SF29">
    <property type="entry name" value="BENZOATE-PARA-HYDROXYLASE"/>
    <property type="match status" value="1"/>
</dbReference>
<gene>
    <name evidence="10" type="ORF">WOLCODRAFT_104807</name>
</gene>
<comment type="similarity">
    <text evidence="3">Belongs to the cytochrome P450 family.</text>
</comment>
<evidence type="ECO:0000256" key="3">
    <source>
        <dbReference type="ARBA" id="ARBA00010617"/>
    </source>
</evidence>
<evidence type="ECO:0000256" key="7">
    <source>
        <dbReference type="ARBA" id="ARBA00023004"/>
    </source>
</evidence>
<dbReference type="InterPro" id="IPR001128">
    <property type="entry name" value="Cyt_P450"/>
</dbReference>
<reference evidence="10 11" key="1">
    <citation type="journal article" date="2012" name="Science">
        <title>The Paleozoic origin of enzymatic lignin decomposition reconstructed from 31 fungal genomes.</title>
        <authorList>
            <person name="Floudas D."/>
            <person name="Binder M."/>
            <person name="Riley R."/>
            <person name="Barry K."/>
            <person name="Blanchette R.A."/>
            <person name="Henrissat B."/>
            <person name="Martinez A.T."/>
            <person name="Otillar R."/>
            <person name="Spatafora J.W."/>
            <person name="Yadav J.S."/>
            <person name="Aerts A."/>
            <person name="Benoit I."/>
            <person name="Boyd A."/>
            <person name="Carlson A."/>
            <person name="Copeland A."/>
            <person name="Coutinho P.M."/>
            <person name="de Vries R.P."/>
            <person name="Ferreira P."/>
            <person name="Findley K."/>
            <person name="Foster B."/>
            <person name="Gaskell J."/>
            <person name="Glotzer D."/>
            <person name="Gorecki P."/>
            <person name="Heitman J."/>
            <person name="Hesse C."/>
            <person name="Hori C."/>
            <person name="Igarashi K."/>
            <person name="Jurgens J.A."/>
            <person name="Kallen N."/>
            <person name="Kersten P."/>
            <person name="Kohler A."/>
            <person name="Kuees U."/>
            <person name="Kumar T.K.A."/>
            <person name="Kuo A."/>
            <person name="LaButti K."/>
            <person name="Larrondo L.F."/>
            <person name="Lindquist E."/>
            <person name="Ling A."/>
            <person name="Lombard V."/>
            <person name="Lucas S."/>
            <person name="Lundell T."/>
            <person name="Martin R."/>
            <person name="McLaughlin D.J."/>
            <person name="Morgenstern I."/>
            <person name="Morin E."/>
            <person name="Murat C."/>
            <person name="Nagy L.G."/>
            <person name="Nolan M."/>
            <person name="Ohm R.A."/>
            <person name="Patyshakuliyeva A."/>
            <person name="Rokas A."/>
            <person name="Ruiz-Duenas F.J."/>
            <person name="Sabat G."/>
            <person name="Salamov A."/>
            <person name="Samejima M."/>
            <person name="Schmutz J."/>
            <person name="Slot J.C."/>
            <person name="St John F."/>
            <person name="Stenlid J."/>
            <person name="Sun H."/>
            <person name="Sun S."/>
            <person name="Syed K."/>
            <person name="Tsang A."/>
            <person name="Wiebenga A."/>
            <person name="Young D."/>
            <person name="Pisabarro A."/>
            <person name="Eastwood D.C."/>
            <person name="Martin F."/>
            <person name="Cullen D."/>
            <person name="Grigoriev I.V."/>
            <person name="Hibbett D.S."/>
        </authorList>
    </citation>
    <scope>NUCLEOTIDE SEQUENCE [LARGE SCALE GENOMIC DNA]</scope>
    <source>
        <strain evidence="10 11">MD-104</strain>
    </source>
</reference>
<proteinExistence type="inferred from homology"/>
<evidence type="ECO:0000313" key="11">
    <source>
        <dbReference type="Proteomes" id="UP000218811"/>
    </source>
</evidence>
<sequence length="494" mass="54147">MADLDDTIGVARLLTVVQKPTFWLALIPAVVIVALVVPYLYDPLGLRVFPGPILAKLTSGWMAWTVNENRWSVTVEKLHHKYGIFVRLSPDHVSIAHPAALNAIYGHSAGATKAPFYDAFSNFRARNMFNTRSRTEHSRKRRNESHMFSPQSVRALEGTARVHHSNLVSQWDKLCSYVPHTQSGGAAVGNLGACEWRVDDGRVWFNCMPCDLAFGAPFGMLLSGRDTARVAKSLKASLAAFGASAKTGAEVTFETEEIPAAQVLNERAELTAVLGWVPSRWHSLVQRLPAFRTGKEASPKMAGLAVAAVAKRISNPDAREDMLNKLLESRDENGEPLSADELSAEAFLLIIAGADTVANTSCATTYYIARDPRIQAKLQAELDEALNAINSDVAPYDAVKHLPYLDAVINEGLRVFSTVGAGPPRVVPEGGMTVLGHHFKEGTCVSVPVYHLHHDERIWGDNADEFYPERWIEATGERKKAMLDAFAPFSLGPR</sequence>
<keyword evidence="8" id="KW-0503">Monooxygenase</keyword>
<evidence type="ECO:0000313" key="10">
    <source>
        <dbReference type="EMBL" id="PCH44238.1"/>
    </source>
</evidence>
<evidence type="ECO:0000256" key="4">
    <source>
        <dbReference type="ARBA" id="ARBA00022617"/>
    </source>
</evidence>
<dbReference type="Proteomes" id="UP000218811">
    <property type="component" value="Unassembled WGS sequence"/>
</dbReference>
<keyword evidence="7" id="KW-0408">Iron</keyword>
<evidence type="ECO:0000256" key="9">
    <source>
        <dbReference type="SAM" id="Phobius"/>
    </source>
</evidence>
<organism evidence="10 11">
    <name type="scientific">Wolfiporia cocos (strain MD-104)</name>
    <name type="common">Brown rot fungus</name>
    <dbReference type="NCBI Taxonomy" id="742152"/>
    <lineage>
        <taxon>Eukaryota</taxon>
        <taxon>Fungi</taxon>
        <taxon>Dikarya</taxon>
        <taxon>Basidiomycota</taxon>
        <taxon>Agaricomycotina</taxon>
        <taxon>Agaricomycetes</taxon>
        <taxon>Polyporales</taxon>
        <taxon>Phaeolaceae</taxon>
        <taxon>Wolfiporia</taxon>
    </lineage>
</organism>
<evidence type="ECO:0000256" key="8">
    <source>
        <dbReference type="ARBA" id="ARBA00023033"/>
    </source>
</evidence>
<accession>A0A2H3K271</accession>
<dbReference type="GO" id="GO:0016705">
    <property type="term" value="F:oxidoreductase activity, acting on paired donors, with incorporation or reduction of molecular oxygen"/>
    <property type="evidence" value="ECO:0007669"/>
    <property type="project" value="InterPro"/>
</dbReference>
<dbReference type="SUPFAM" id="SSF48264">
    <property type="entry name" value="Cytochrome P450"/>
    <property type="match status" value="1"/>
</dbReference>
<dbReference type="GO" id="GO:0004497">
    <property type="term" value="F:monooxygenase activity"/>
    <property type="evidence" value="ECO:0007669"/>
    <property type="project" value="UniProtKB-KW"/>
</dbReference>
<keyword evidence="9" id="KW-1133">Transmembrane helix</keyword>
<dbReference type="Pfam" id="PF00067">
    <property type="entry name" value="p450"/>
    <property type="match status" value="1"/>
</dbReference>
<keyword evidence="11" id="KW-1185">Reference proteome</keyword>
<keyword evidence="9" id="KW-0812">Transmembrane</keyword>
<evidence type="ECO:0000256" key="6">
    <source>
        <dbReference type="ARBA" id="ARBA00023002"/>
    </source>
</evidence>
<dbReference type="EMBL" id="KB468157">
    <property type="protein sequence ID" value="PCH44238.1"/>
    <property type="molecule type" value="Genomic_DNA"/>
</dbReference>
<keyword evidence="6" id="KW-0560">Oxidoreductase</keyword>
<dbReference type="AlphaFoldDB" id="A0A2H3K271"/>
<feature type="transmembrane region" description="Helical" evidence="9">
    <location>
        <begin position="21"/>
        <end position="41"/>
    </location>
</feature>
<name>A0A2H3K271_WOLCO</name>
<dbReference type="STRING" id="742152.A0A2H3K271"/>
<dbReference type="PRINTS" id="PR00463">
    <property type="entry name" value="EP450I"/>
</dbReference>
<dbReference type="PANTHER" id="PTHR24305">
    <property type="entry name" value="CYTOCHROME P450"/>
    <property type="match status" value="1"/>
</dbReference>
<dbReference type="GO" id="GO:0020037">
    <property type="term" value="F:heme binding"/>
    <property type="evidence" value="ECO:0007669"/>
    <property type="project" value="InterPro"/>
</dbReference>
<dbReference type="OrthoDB" id="1470350at2759"/>
<comment type="pathway">
    <text evidence="2">Secondary metabolite biosynthesis.</text>
</comment>
<evidence type="ECO:0000256" key="5">
    <source>
        <dbReference type="ARBA" id="ARBA00022723"/>
    </source>
</evidence>
<evidence type="ECO:0000256" key="2">
    <source>
        <dbReference type="ARBA" id="ARBA00005179"/>
    </source>
</evidence>
<evidence type="ECO:0000256" key="1">
    <source>
        <dbReference type="ARBA" id="ARBA00001971"/>
    </source>
</evidence>
<protein>
    <submittedName>
        <fullName evidence="10">Cytochrome P450</fullName>
    </submittedName>
</protein>